<reference evidence="2 3" key="1">
    <citation type="journal article" date="2024" name="Front. Microbiol.">
        <title>Transcriptomic insights into the dominance of two phototrophs throughout the water column of a tropical hypersaline-alkaline crater lake (Dziani Dzaha, Mayotte).</title>
        <authorList>
            <person name="Duperron S."/>
            <person name="Halary S."/>
            <person name="Bouly J.-P."/>
            <person name="Roussel T."/>
            <person name="Hugoni M."/>
            <person name="Bruto M."/>
            <person name="Oger P."/>
            <person name="Duval C."/>
            <person name="Woo A."/>
            <person name="Jezequiel D."/>
            <person name="Ader M."/>
            <person name="Leboulanger C."/>
            <person name="Agogue H."/>
            <person name="Grossi V."/>
            <person name="Trousselier M."/>
            <person name="Bernard C."/>
        </authorList>
    </citation>
    <scope>NUCLEOTIDE SEQUENCE [LARGE SCALE GENOMIC DNA]</scope>
    <source>
        <strain evidence="2 3">PMC 851.14</strain>
    </source>
</reference>
<dbReference type="InterPro" id="IPR046648">
    <property type="entry name" value="DUF6760"/>
</dbReference>
<feature type="domain" description="DUF6760" evidence="1">
    <location>
        <begin position="5"/>
        <end position="45"/>
    </location>
</feature>
<dbReference type="EMBL" id="JBBWYZ010000009">
    <property type="protein sequence ID" value="MEK9512196.1"/>
    <property type="molecule type" value="Genomic_DNA"/>
</dbReference>
<evidence type="ECO:0000259" key="1">
    <source>
        <dbReference type="Pfam" id="PF20546"/>
    </source>
</evidence>
<dbReference type="Pfam" id="PF20546">
    <property type="entry name" value="DUF6760"/>
    <property type="match status" value="1"/>
</dbReference>
<accession>A0ABU9EJR8</accession>
<evidence type="ECO:0000313" key="3">
    <source>
        <dbReference type="Proteomes" id="UP001387447"/>
    </source>
</evidence>
<dbReference type="Proteomes" id="UP001387447">
    <property type="component" value="Unassembled WGS sequence"/>
</dbReference>
<proteinExistence type="predicted"/>
<name>A0ABU9EJR8_LIMFS</name>
<protein>
    <submittedName>
        <fullName evidence="2">DUF6760 family protein</fullName>
    </submittedName>
</protein>
<evidence type="ECO:0000313" key="2">
    <source>
        <dbReference type="EMBL" id="MEK9512196.1"/>
    </source>
</evidence>
<comment type="caution">
    <text evidence="2">The sequence shown here is derived from an EMBL/GenBank/DDBJ whole genome shotgun (WGS) entry which is preliminary data.</text>
</comment>
<sequence length="52" mass="6135">MAGYPLEDLYREVAFIAFYFHWSRADILNLEHGERQHWIGEIADLVRGELGE</sequence>
<organism evidence="2 3">
    <name type="scientific">Limnospira fusiformis PMC 851.14</name>
    <dbReference type="NCBI Taxonomy" id="2219512"/>
    <lineage>
        <taxon>Bacteria</taxon>
        <taxon>Bacillati</taxon>
        <taxon>Cyanobacteriota</taxon>
        <taxon>Cyanophyceae</taxon>
        <taxon>Oscillatoriophycideae</taxon>
        <taxon>Oscillatoriales</taxon>
        <taxon>Sirenicapillariaceae</taxon>
        <taxon>Limnospira</taxon>
    </lineage>
</organism>
<dbReference type="RefSeq" id="WP_006622179.1">
    <property type="nucleotide sequence ID" value="NZ_JBBWYZ010000009.1"/>
</dbReference>
<gene>
    <name evidence="2" type="ORF">AAEJ74_10995</name>
</gene>
<keyword evidence="3" id="KW-1185">Reference proteome</keyword>